<sequence length="627" mass="71735">MHLLMKKSAHLLLSFAVFLIFIIKLGYCEIKDVDIDKDSRPMIMFEGFGFGPNGHVDISVNRVSWKTKHQNAKLNLSSMGFFLVSEESYPRILNESSYTEGFCLLSSMYVQIVFRFDNLTRPDSKFSASAAIDDADEYYLMFGNCQTEFHVSMKVHTEMYNIGDQGKKDFLPAGQTGLPRMYFLFFVVYAAILVIWCFICIRQRFTVQKIHLIMAALLLFKALKMICASEDKMYIRKTGTPHGWDVAFYIFGFLKGVTLFIVIVLIGTGWSFLKPFLQEREKNVLMFVIPLQVLENIASVVISETGPVKEYWLSWNEMFLLIDVICCCTVIFPIFWSINSLKETSKTDGKAAKNLEKLTLFRQFYIVVVAYLYFTRVVVSVIGANISYIMDGPNNATLAQFQSKIFQIFLDFMTRITKFEELVNAGNSFLVSFRQGLDFLRRPPLNLKSELIGQIIKANQSKRLSSYLEAGCVNTHDSKQNISKLRTCHLGLSDCLNQGKGLIKELESLLDDAKTVIEDYNEDLTNLQDKIVHCNLDSSGAIANKEEQPLSDLQKPDITDYAILMGLIYGMVKQDYDMQTFKWLQEKIISSLSLKSSSVELESYCLMWSLRPFVDDDIMSKAWKLVK</sequence>
<reference evidence="12" key="1">
    <citation type="submission" date="2023-03" db="EMBL/GenBank/DDBJ databases">
        <authorList>
            <person name="Julca I."/>
        </authorList>
    </citation>
    <scope>NUCLEOTIDE SEQUENCE</scope>
</reference>
<dbReference type="Pfam" id="PF21904">
    <property type="entry name" value="CAND6-7_N"/>
    <property type="match status" value="1"/>
</dbReference>
<evidence type="ECO:0000313" key="12">
    <source>
        <dbReference type="EMBL" id="CAI9090966.1"/>
    </source>
</evidence>
<keyword evidence="3 8" id="KW-0732">Signal</keyword>
<feature type="domain" description="DUF7795" evidence="11">
    <location>
        <begin position="401"/>
        <end position="519"/>
    </location>
</feature>
<dbReference type="InterPro" id="IPR056697">
    <property type="entry name" value="DUF7795"/>
</dbReference>
<evidence type="ECO:0000259" key="10">
    <source>
        <dbReference type="Pfam" id="PF21904"/>
    </source>
</evidence>
<evidence type="ECO:0000256" key="1">
    <source>
        <dbReference type="ARBA" id="ARBA00004141"/>
    </source>
</evidence>
<feature type="transmembrane region" description="Helical" evidence="7">
    <location>
        <begin position="318"/>
        <end position="338"/>
    </location>
</feature>
<keyword evidence="13" id="KW-1185">Reference proteome</keyword>
<protein>
    <submittedName>
        <fullName evidence="12">OLC1v1025866C1</fullName>
    </submittedName>
</protein>
<gene>
    <name evidence="12" type="ORF">OLC1_LOCUS3003</name>
</gene>
<dbReference type="EMBL" id="OX459118">
    <property type="protein sequence ID" value="CAI9090966.1"/>
    <property type="molecule type" value="Genomic_DNA"/>
</dbReference>
<feature type="transmembrane region" description="Helical" evidence="7">
    <location>
        <begin position="181"/>
        <end position="201"/>
    </location>
</feature>
<keyword evidence="4 7" id="KW-1133">Transmembrane helix</keyword>
<keyword evidence="2 7" id="KW-0812">Transmembrane</keyword>
<evidence type="ECO:0000256" key="4">
    <source>
        <dbReference type="ARBA" id="ARBA00022989"/>
    </source>
</evidence>
<dbReference type="Pfam" id="PF25071">
    <property type="entry name" value="DUF7795"/>
    <property type="match status" value="1"/>
</dbReference>
<dbReference type="InterPro" id="IPR054103">
    <property type="entry name" value="CAND6-7_N"/>
</dbReference>
<dbReference type="Pfam" id="PF06814">
    <property type="entry name" value="GOST_TM"/>
    <property type="match status" value="1"/>
</dbReference>
<keyword evidence="6" id="KW-0175">Coiled coil</keyword>
<accession>A0AAV1C6K8</accession>
<feature type="transmembrane region" description="Helical" evidence="7">
    <location>
        <begin position="364"/>
        <end position="390"/>
    </location>
</feature>
<organism evidence="12 13">
    <name type="scientific">Oldenlandia corymbosa var. corymbosa</name>
    <dbReference type="NCBI Taxonomy" id="529605"/>
    <lineage>
        <taxon>Eukaryota</taxon>
        <taxon>Viridiplantae</taxon>
        <taxon>Streptophyta</taxon>
        <taxon>Embryophyta</taxon>
        <taxon>Tracheophyta</taxon>
        <taxon>Spermatophyta</taxon>
        <taxon>Magnoliopsida</taxon>
        <taxon>eudicotyledons</taxon>
        <taxon>Gunneridae</taxon>
        <taxon>Pentapetalae</taxon>
        <taxon>asterids</taxon>
        <taxon>lamiids</taxon>
        <taxon>Gentianales</taxon>
        <taxon>Rubiaceae</taxon>
        <taxon>Rubioideae</taxon>
        <taxon>Spermacoceae</taxon>
        <taxon>Hedyotis-Oldenlandia complex</taxon>
        <taxon>Oldenlandia</taxon>
    </lineage>
</organism>
<dbReference type="PANTHER" id="PTHR21229:SF21">
    <property type="entry name" value="OS04G0508600 PROTEIN"/>
    <property type="match status" value="1"/>
</dbReference>
<feature type="domain" description="GOST seven transmembrane" evidence="9">
    <location>
        <begin position="179"/>
        <end position="374"/>
    </location>
</feature>
<dbReference type="GO" id="GO:0005794">
    <property type="term" value="C:Golgi apparatus"/>
    <property type="evidence" value="ECO:0007669"/>
    <property type="project" value="TreeGrafter"/>
</dbReference>
<comment type="subcellular location">
    <subcellularLocation>
        <location evidence="1">Membrane</location>
        <topology evidence="1">Multi-pass membrane protein</topology>
    </subcellularLocation>
</comment>
<evidence type="ECO:0000256" key="5">
    <source>
        <dbReference type="ARBA" id="ARBA00023136"/>
    </source>
</evidence>
<dbReference type="Proteomes" id="UP001161247">
    <property type="component" value="Chromosome 1"/>
</dbReference>
<dbReference type="PANTHER" id="PTHR21229">
    <property type="entry name" value="LUNG SEVEN TRANSMEMBRANE RECEPTOR"/>
    <property type="match status" value="1"/>
</dbReference>
<dbReference type="AlphaFoldDB" id="A0AAV1C6K8"/>
<feature type="coiled-coil region" evidence="6">
    <location>
        <begin position="503"/>
        <end position="537"/>
    </location>
</feature>
<feature type="domain" description="CAND6/7 N-terminal" evidence="10">
    <location>
        <begin position="31"/>
        <end position="161"/>
    </location>
</feature>
<dbReference type="InterPro" id="IPR053937">
    <property type="entry name" value="GOST_TM"/>
</dbReference>
<keyword evidence="5 7" id="KW-0472">Membrane</keyword>
<dbReference type="InterPro" id="IPR009637">
    <property type="entry name" value="GPR107/GPR108-like"/>
</dbReference>
<evidence type="ECO:0000256" key="3">
    <source>
        <dbReference type="ARBA" id="ARBA00022729"/>
    </source>
</evidence>
<feature type="transmembrane region" description="Helical" evidence="7">
    <location>
        <begin position="246"/>
        <end position="272"/>
    </location>
</feature>
<feature type="signal peptide" evidence="8">
    <location>
        <begin position="1"/>
        <end position="28"/>
    </location>
</feature>
<evidence type="ECO:0000259" key="11">
    <source>
        <dbReference type="Pfam" id="PF25071"/>
    </source>
</evidence>
<evidence type="ECO:0000313" key="13">
    <source>
        <dbReference type="Proteomes" id="UP001161247"/>
    </source>
</evidence>
<feature type="chain" id="PRO_5043505491" evidence="8">
    <location>
        <begin position="29"/>
        <end position="627"/>
    </location>
</feature>
<evidence type="ECO:0000256" key="8">
    <source>
        <dbReference type="SAM" id="SignalP"/>
    </source>
</evidence>
<evidence type="ECO:0000259" key="9">
    <source>
        <dbReference type="Pfam" id="PF06814"/>
    </source>
</evidence>
<name>A0AAV1C6K8_OLDCO</name>
<proteinExistence type="predicted"/>
<dbReference type="GO" id="GO:0016020">
    <property type="term" value="C:membrane"/>
    <property type="evidence" value="ECO:0007669"/>
    <property type="project" value="UniProtKB-SubCell"/>
</dbReference>
<evidence type="ECO:0000256" key="7">
    <source>
        <dbReference type="SAM" id="Phobius"/>
    </source>
</evidence>
<evidence type="ECO:0000256" key="6">
    <source>
        <dbReference type="SAM" id="Coils"/>
    </source>
</evidence>
<evidence type="ECO:0000256" key="2">
    <source>
        <dbReference type="ARBA" id="ARBA00022692"/>
    </source>
</evidence>
<feature type="transmembrane region" description="Helical" evidence="7">
    <location>
        <begin position="210"/>
        <end position="226"/>
    </location>
</feature>